<keyword evidence="1" id="KW-1185">Reference proteome</keyword>
<dbReference type="KEGG" id="bspl:129604825"/>
<gene>
    <name evidence="2" type="primary">LOC129604825</name>
</gene>
<evidence type="ECO:0000313" key="1">
    <source>
        <dbReference type="Proteomes" id="UP000515150"/>
    </source>
</evidence>
<dbReference type="AlphaFoldDB" id="A0A9W2Y4C8"/>
<name>A0A9W2Y4C8_BETSP</name>
<protein>
    <submittedName>
        <fullName evidence="2">Uncharacterized protein LOC129604825</fullName>
    </submittedName>
</protein>
<reference evidence="2" key="1">
    <citation type="submission" date="2025-08" db="UniProtKB">
        <authorList>
            <consortium name="RefSeq"/>
        </authorList>
    </citation>
    <scope>IDENTIFICATION</scope>
</reference>
<evidence type="ECO:0000313" key="2">
    <source>
        <dbReference type="RefSeq" id="XP_055368789.1"/>
    </source>
</evidence>
<dbReference type="GeneID" id="129604825"/>
<dbReference type="Proteomes" id="UP000515150">
    <property type="component" value="Chromosome 11"/>
</dbReference>
<organism evidence="1 2">
    <name type="scientific">Betta splendens</name>
    <name type="common">Siamese fighting fish</name>
    <dbReference type="NCBI Taxonomy" id="158456"/>
    <lineage>
        <taxon>Eukaryota</taxon>
        <taxon>Metazoa</taxon>
        <taxon>Chordata</taxon>
        <taxon>Craniata</taxon>
        <taxon>Vertebrata</taxon>
        <taxon>Euteleostomi</taxon>
        <taxon>Actinopterygii</taxon>
        <taxon>Neopterygii</taxon>
        <taxon>Teleostei</taxon>
        <taxon>Neoteleostei</taxon>
        <taxon>Acanthomorphata</taxon>
        <taxon>Anabantaria</taxon>
        <taxon>Anabantiformes</taxon>
        <taxon>Anabantoidei</taxon>
        <taxon>Osphronemidae</taxon>
        <taxon>Betta</taxon>
    </lineage>
</organism>
<accession>A0A9W2Y4C8</accession>
<dbReference type="RefSeq" id="XP_055368789.1">
    <property type="nucleotide sequence ID" value="XM_055512814.1"/>
</dbReference>
<dbReference type="OrthoDB" id="9947986at2759"/>
<proteinExistence type="predicted"/>
<sequence>MLQALHSIFFMAKIEDFTLNEIFAEKEVLLKELEQTYEEPFQLYSTHVPQRHPMSCVLDMIVRVSGERNENLIKQRLQQINSQLTRDRNEKFLISTTMCVSYKTGPDSVRYYGVSMSTCRGRLRDIMIAASCCVYWDSHVADAVMTYYPNNKKRDDFDGTIILPKKVRCQAFSITDTRGGKPPCKQCKNLFGLSTTEFAYGNCAEVESVSNLFKNEREIKDQSILRSINYPNNIKEMVRERTLEKLEQLLPRRFIWNNMFYPNIEYRVTHTVTPNI</sequence>